<dbReference type="InterPro" id="IPR058192">
    <property type="entry name" value="WHD_ROQ1-like"/>
</dbReference>
<evidence type="ECO:0000256" key="3">
    <source>
        <dbReference type="ARBA" id="ARBA00022821"/>
    </source>
</evidence>
<dbReference type="PANTHER" id="PTHR11017:SF578">
    <property type="entry name" value="ADP-RIBOSYL CYCLASE_CYCLIC ADP-RIBOSE HYDROLASE"/>
    <property type="match status" value="1"/>
</dbReference>
<dbReference type="Gene3D" id="1.10.8.430">
    <property type="entry name" value="Helical domain of apoptotic protease-activating factors"/>
    <property type="match status" value="1"/>
</dbReference>
<evidence type="ECO:0000256" key="1">
    <source>
        <dbReference type="ARBA" id="ARBA00022614"/>
    </source>
</evidence>
<dbReference type="Pfam" id="PF00931">
    <property type="entry name" value="NB-ARC"/>
    <property type="match status" value="1"/>
</dbReference>
<dbReference type="PROSITE" id="PS50104">
    <property type="entry name" value="TIR"/>
    <property type="match status" value="1"/>
</dbReference>
<dbReference type="PRINTS" id="PR00364">
    <property type="entry name" value="DISEASERSIST"/>
</dbReference>
<evidence type="ECO:0000313" key="6">
    <source>
        <dbReference type="RefSeq" id="XP_008222874.1"/>
    </source>
</evidence>
<feature type="domain" description="TIR" evidence="4">
    <location>
        <begin position="17"/>
        <end position="182"/>
    </location>
</feature>
<evidence type="ECO:0000313" key="5">
    <source>
        <dbReference type="Proteomes" id="UP000694861"/>
    </source>
</evidence>
<protein>
    <submittedName>
        <fullName evidence="6">TMV resistance protein N-like</fullName>
    </submittedName>
</protein>
<sequence>MANQRASSSSAPFTKSWKYHVFLSFRGFDTRLNFTSPLYRALRREGINTFMADHQLGRGEEISNALLTVIEDSKISVVVFSENYASSKWCLDELVKILDCKESNQQLVILVFYKVNPSDVRNHRGSFGDALANMDCNNVEKVNRWKEALSQAGKLAGFTLSDEYRSEDELIHKIVQDISQQVIDRTYLYVTEYPVRMRHPVEYILKLLDLGEKDVRMAGLWGTGGIGKTTIAKAVYNSIAHEFEGCCFLESVRECSMSHGGLAKLQKTLLFEILKGEKLKVTNVYKGVTMIKEWLRGRRVLLVLDDVDDMEQLHKLVGACDWFGVGSRIIITTRDKQLLTAHDVNLIHEVKILDDPEALKLFCWHAFKRSEPPLDDYVKLARRAIRYAQGLPLALKVLGSCLYGGNIDKWEAALDGFKSTKIQDVLKISYNALDHSVQEVFLDIACFFKGNRRSYVIETLAACGLNARYSIEGLIERALISVEHEEYIQMHDLLEEMGKDIVKQESPTEAGGRSRLWFYEDVKHVLTNNTLESFPKIVDKMESLCSLDLGRTAIKKLPASVGHLIGLKKLDLFGSTIKELPSSIGNLTALEALLLDGSAIEELPSSIGNLTALQRLNLEGCENLANLPQCCKRLVEILVQLSASIKWVHVRDCISLERFSTLSKILEDGDMQGISYMDLSNCHRLCDNLALDVSKIAKLFNEMKFRGNARIVFRLPGSSSEVLEWFTFRNYLDDSDESKFNYIDHDGRSTHTRDEWRVSGGETQAGNVWLECMSLFPRWYCLPFKLSTSDMFRGTTMWWDCIPLFLDDQFMPPIFRVTVSGKGLRVKSIGAHLVHNNMSRDYDDYYPGKQIDENGLDDISLCLADRDLEMRMDNDHGMSDLFPDGYSDW</sequence>
<dbReference type="InterPro" id="IPR027417">
    <property type="entry name" value="P-loop_NTPase"/>
</dbReference>
<dbReference type="InterPro" id="IPR042197">
    <property type="entry name" value="Apaf_helical"/>
</dbReference>
<dbReference type="PANTHER" id="PTHR11017">
    <property type="entry name" value="LEUCINE-RICH REPEAT-CONTAINING PROTEIN"/>
    <property type="match status" value="1"/>
</dbReference>
<dbReference type="InterPro" id="IPR032675">
    <property type="entry name" value="LRR_dom_sf"/>
</dbReference>
<gene>
    <name evidence="6" type="primary">LOC103322728</name>
</gene>
<dbReference type="Proteomes" id="UP000694861">
    <property type="component" value="Linkage group LG2"/>
</dbReference>
<reference evidence="5" key="1">
    <citation type="journal article" date="2012" name="Nat. Commun.">
        <title>The genome of Prunus mume.</title>
        <authorList>
            <person name="Zhang Q."/>
            <person name="Chen W."/>
            <person name="Sun L."/>
            <person name="Zhao F."/>
            <person name="Huang B."/>
            <person name="Yang W."/>
            <person name="Tao Y."/>
            <person name="Wang J."/>
            <person name="Yuan Z."/>
            <person name="Fan G."/>
            <person name="Xing Z."/>
            <person name="Han C."/>
            <person name="Pan H."/>
            <person name="Zhong X."/>
            <person name="Shi W."/>
            <person name="Liang X."/>
            <person name="Du D."/>
            <person name="Sun F."/>
            <person name="Xu Z."/>
            <person name="Hao R."/>
            <person name="Lv T."/>
            <person name="Lv Y."/>
            <person name="Zheng Z."/>
            <person name="Sun M."/>
            <person name="Luo L."/>
            <person name="Cai M."/>
            <person name="Gao Y."/>
            <person name="Wang J."/>
            <person name="Yin Y."/>
            <person name="Xu X."/>
            <person name="Cheng T."/>
            <person name="Wang J."/>
        </authorList>
    </citation>
    <scope>NUCLEOTIDE SEQUENCE [LARGE SCALE GENOMIC DNA]</scope>
</reference>
<dbReference type="InterPro" id="IPR044974">
    <property type="entry name" value="Disease_R_plants"/>
</dbReference>
<proteinExistence type="predicted"/>
<organism evidence="5 6">
    <name type="scientific">Prunus mume</name>
    <name type="common">Japanese apricot</name>
    <name type="synonym">Armeniaca mume</name>
    <dbReference type="NCBI Taxonomy" id="102107"/>
    <lineage>
        <taxon>Eukaryota</taxon>
        <taxon>Viridiplantae</taxon>
        <taxon>Streptophyta</taxon>
        <taxon>Embryophyta</taxon>
        <taxon>Tracheophyta</taxon>
        <taxon>Spermatophyta</taxon>
        <taxon>Magnoliopsida</taxon>
        <taxon>eudicotyledons</taxon>
        <taxon>Gunneridae</taxon>
        <taxon>Pentapetalae</taxon>
        <taxon>rosids</taxon>
        <taxon>fabids</taxon>
        <taxon>Rosales</taxon>
        <taxon>Rosaceae</taxon>
        <taxon>Amygdaloideae</taxon>
        <taxon>Amygdaleae</taxon>
        <taxon>Prunus</taxon>
    </lineage>
</organism>
<dbReference type="Pfam" id="PF01582">
    <property type="entry name" value="TIR"/>
    <property type="match status" value="1"/>
</dbReference>
<dbReference type="SUPFAM" id="SSF52200">
    <property type="entry name" value="Toll/Interleukin receptor TIR domain"/>
    <property type="match status" value="1"/>
</dbReference>
<dbReference type="InterPro" id="IPR000157">
    <property type="entry name" value="TIR_dom"/>
</dbReference>
<dbReference type="SUPFAM" id="SSF46785">
    <property type="entry name" value="Winged helix' DNA-binding domain"/>
    <property type="match status" value="1"/>
</dbReference>
<keyword evidence="2" id="KW-0677">Repeat</keyword>
<dbReference type="Gene3D" id="3.80.10.10">
    <property type="entry name" value="Ribonuclease Inhibitor"/>
    <property type="match status" value="1"/>
</dbReference>
<evidence type="ECO:0000256" key="2">
    <source>
        <dbReference type="ARBA" id="ARBA00022737"/>
    </source>
</evidence>
<dbReference type="InterPro" id="IPR036390">
    <property type="entry name" value="WH_DNA-bd_sf"/>
</dbReference>
<dbReference type="Pfam" id="PF23282">
    <property type="entry name" value="WHD_ROQ1"/>
    <property type="match status" value="1"/>
</dbReference>
<dbReference type="InterPro" id="IPR002182">
    <property type="entry name" value="NB-ARC"/>
</dbReference>
<keyword evidence="3" id="KW-0611">Plant defense</keyword>
<evidence type="ECO:0000259" key="4">
    <source>
        <dbReference type="PROSITE" id="PS50104"/>
    </source>
</evidence>
<dbReference type="InterPro" id="IPR055414">
    <property type="entry name" value="LRR_R13L4/SHOC2-like"/>
</dbReference>
<reference evidence="6" key="2">
    <citation type="submission" date="2025-08" db="UniProtKB">
        <authorList>
            <consortium name="RefSeq"/>
        </authorList>
    </citation>
    <scope>IDENTIFICATION</scope>
</reference>
<dbReference type="SUPFAM" id="SSF52047">
    <property type="entry name" value="RNI-like"/>
    <property type="match status" value="1"/>
</dbReference>
<dbReference type="SUPFAM" id="SSF52540">
    <property type="entry name" value="P-loop containing nucleoside triphosphate hydrolases"/>
    <property type="match status" value="1"/>
</dbReference>
<dbReference type="Gene3D" id="3.40.50.300">
    <property type="entry name" value="P-loop containing nucleotide triphosphate hydrolases"/>
    <property type="match status" value="1"/>
</dbReference>
<name>A0ABM0NCS9_PRUMU</name>
<keyword evidence="1" id="KW-0433">Leucine-rich repeat</keyword>
<dbReference type="Pfam" id="PF23598">
    <property type="entry name" value="LRR_14"/>
    <property type="match status" value="1"/>
</dbReference>
<dbReference type="InterPro" id="IPR035897">
    <property type="entry name" value="Toll_tir_struct_dom_sf"/>
</dbReference>
<dbReference type="RefSeq" id="XP_008222874.1">
    <property type="nucleotide sequence ID" value="XM_008224652.1"/>
</dbReference>
<dbReference type="Gene3D" id="3.40.50.10140">
    <property type="entry name" value="Toll/interleukin-1 receptor homology (TIR) domain"/>
    <property type="match status" value="1"/>
</dbReference>
<keyword evidence="5" id="KW-1185">Reference proteome</keyword>
<dbReference type="SMART" id="SM00255">
    <property type="entry name" value="TIR"/>
    <property type="match status" value="1"/>
</dbReference>
<accession>A0ABM0NCS9</accession>
<dbReference type="GeneID" id="103322728"/>